<organism evidence="4 5">
    <name type="scientific">Calicophoron daubneyi</name>
    <name type="common">Rumen fluke</name>
    <name type="synonym">Paramphistomum daubneyi</name>
    <dbReference type="NCBI Taxonomy" id="300641"/>
    <lineage>
        <taxon>Eukaryota</taxon>
        <taxon>Metazoa</taxon>
        <taxon>Spiralia</taxon>
        <taxon>Lophotrochozoa</taxon>
        <taxon>Platyhelminthes</taxon>
        <taxon>Trematoda</taxon>
        <taxon>Digenea</taxon>
        <taxon>Plagiorchiida</taxon>
        <taxon>Pronocephalata</taxon>
        <taxon>Paramphistomoidea</taxon>
        <taxon>Paramphistomidae</taxon>
        <taxon>Calicophoron</taxon>
    </lineage>
</organism>
<dbReference type="PANTHER" id="PTHR15708">
    <property type="entry name" value="ACTIN BUNDLING/MISSING IN METASTASIS-RELATED"/>
    <property type="match status" value="1"/>
</dbReference>
<feature type="compositionally biased region" description="Polar residues" evidence="2">
    <location>
        <begin position="1202"/>
        <end position="1224"/>
    </location>
</feature>
<feature type="compositionally biased region" description="Acidic residues" evidence="2">
    <location>
        <begin position="556"/>
        <end position="571"/>
    </location>
</feature>
<dbReference type="GO" id="GO:0030031">
    <property type="term" value="P:cell projection assembly"/>
    <property type="evidence" value="ECO:0007669"/>
    <property type="project" value="TreeGrafter"/>
</dbReference>
<dbReference type="Pfam" id="PF08397">
    <property type="entry name" value="IMD"/>
    <property type="match status" value="1"/>
</dbReference>
<feature type="compositionally biased region" description="Low complexity" evidence="2">
    <location>
        <begin position="409"/>
        <end position="420"/>
    </location>
</feature>
<evidence type="ECO:0000256" key="2">
    <source>
        <dbReference type="SAM" id="MobiDB-lite"/>
    </source>
</evidence>
<dbReference type="GO" id="GO:0005543">
    <property type="term" value="F:phospholipid binding"/>
    <property type="evidence" value="ECO:0007669"/>
    <property type="project" value="TreeGrafter"/>
</dbReference>
<dbReference type="GO" id="GO:0003779">
    <property type="term" value="F:actin binding"/>
    <property type="evidence" value="ECO:0007669"/>
    <property type="project" value="InterPro"/>
</dbReference>
<feature type="region of interest" description="Disordered" evidence="2">
    <location>
        <begin position="556"/>
        <end position="585"/>
    </location>
</feature>
<dbReference type="PANTHER" id="PTHR15708:SF4">
    <property type="entry name" value="FI21477P1-RELATED"/>
    <property type="match status" value="1"/>
</dbReference>
<evidence type="ECO:0000256" key="1">
    <source>
        <dbReference type="SAM" id="Coils"/>
    </source>
</evidence>
<dbReference type="GO" id="GO:0009898">
    <property type="term" value="C:cytoplasmic side of plasma membrane"/>
    <property type="evidence" value="ECO:0007669"/>
    <property type="project" value="TreeGrafter"/>
</dbReference>
<feature type="region of interest" description="Disordered" evidence="2">
    <location>
        <begin position="730"/>
        <end position="773"/>
    </location>
</feature>
<feature type="compositionally biased region" description="Polar residues" evidence="2">
    <location>
        <begin position="743"/>
        <end position="754"/>
    </location>
</feature>
<accession>A0AAV2TUW1</accession>
<sequence>MIQDMGSGEILTISNNLLSELKNSYPIWDDLVAKTGKFHTSLKLTIQTATAFLDAIQKVADLASRTCGGSREIGACLTRLCLRQRRLETKLKTMSNHLITSLANPLSLKIDEWRRTLNQLEKDRARQTKKARAELKRAVSEASRWQKKAAKCGTSGTDLGPGVGHGILPSTNGTKASAIAAQSSQAARDVKVKTELLENAERSAVRSFMLEERSRFCFFLSCLLPFLEFESSMLSEISAIDELLHSLSKAAEKPNQLMEDAESVLYAAARGDVAALLRRGDMRSSLYPHESENSSSLIAAATAALFASNDRTQGGSSDTDSGRLTMEANGTERKADDPSDNCSLSSSTQFQLHVGSGVNNVRCGSICDGTGSSIGGVSSHSSGSGSNHGYGTSSISSGALGASRPADRPSYNSNNDPSSPHLARLDPTGGLGSHHSSINSVNIMSSVPGGVTRISSADDAHVHPDSSSYQAEVDDTQFQTLCRPRHCRTVSVGGSTTVSSAAKGGTNGVLPGVHPGSASTRSDSTSEANLSLNLICFQSEHGPVTVDPEWLRQCDDDEEEEDDDGDEDYEENPGSGRPNTDEDGGDYVQVTEKAKVPVSAEQRVGARANAMVGRSGLFDGVSANADVIANGLTSGRHTISSAYEHGPSASRPVISNTTFSPPIAKSSSKDSGVDSSTVLYPNQAVPPPVYTNLNQLAHAAQRKFSIPQLLPSVGGIGSHLADVGEVSKRDSDTHSLKRMMTCPPSNVSDSPSRTQGEDRPPAVDGTSSVGLSARPQKHQSVMELSNIGTTQQSPLPVSQSIASQLASANRRGTIATTDPAVRPNSNGIDPFSVEMDELDKLGAGLESFGISSNSRYNSLPKMSSKRGPVGVSPLAMTASLHEQASESDTSDTSTGLTLFSSDSRATLLSFSPSSNTSNNRKTSADQKRTASVDYLVSVAGEFPSTSSFVVELKHRVSICSESPRVAKYLQRNDRQTSTPTPALNRPSIPPPVSPKPFHLREALAMHRIHSFRQFPHRPPPLPVRCSSCQGSTNSLNVIEPPSRSQIAHTAGSSCASSLTMASSTTSESQPSTNGALGGNKKPANSRSLSSQFGDMSPQEPCQPRQEVNSDIYKSANFARNCHSVYQNIRGPEMSGPGGSPARPVSSVCQLDGELPPPPPAAAQWTTASCANRNPAASSLEAAHLMSELSSQLQQLAKRTNEDSIPNYSSPSVNKYNQSVEQTSDGFDLPPPPPPSMFGANSGSADQGPKGGNVDNSQDALLSALKRTIEMREARFSSARDHSAPPRPK</sequence>
<gene>
    <name evidence="4" type="ORF">CDAUBV1_LOCUS15725</name>
</gene>
<protein>
    <recommendedName>
        <fullName evidence="3">IMD domain-containing protein</fullName>
    </recommendedName>
</protein>
<proteinExistence type="predicted"/>
<reference evidence="4" key="1">
    <citation type="submission" date="2024-06" db="EMBL/GenBank/DDBJ databases">
        <authorList>
            <person name="Liu X."/>
            <person name="Lenzi L."/>
            <person name="Haldenby T S."/>
            <person name="Uol C."/>
        </authorList>
    </citation>
    <scope>NUCLEOTIDE SEQUENCE</scope>
</reference>
<dbReference type="SUPFAM" id="SSF103657">
    <property type="entry name" value="BAR/IMD domain-like"/>
    <property type="match status" value="1"/>
</dbReference>
<dbReference type="InterPro" id="IPR013606">
    <property type="entry name" value="I-BAR_dom"/>
</dbReference>
<dbReference type="InterPro" id="IPR030127">
    <property type="entry name" value="MTSS1/MTSS2"/>
</dbReference>
<feature type="coiled-coil region" evidence="1">
    <location>
        <begin position="110"/>
        <end position="148"/>
    </location>
</feature>
<feature type="region of interest" description="Disordered" evidence="2">
    <location>
        <begin position="1192"/>
        <end position="1258"/>
    </location>
</feature>
<feature type="region of interest" description="Disordered" evidence="2">
    <location>
        <begin position="1128"/>
        <end position="1165"/>
    </location>
</feature>
<feature type="compositionally biased region" description="Low complexity" evidence="2">
    <location>
        <begin position="375"/>
        <end position="394"/>
    </location>
</feature>
<dbReference type="GO" id="GO:0015629">
    <property type="term" value="C:actin cytoskeleton"/>
    <property type="evidence" value="ECO:0007669"/>
    <property type="project" value="TreeGrafter"/>
</dbReference>
<feature type="region of interest" description="Disordered" evidence="2">
    <location>
        <begin position="452"/>
        <end position="471"/>
    </location>
</feature>
<name>A0AAV2TUW1_CALDB</name>
<evidence type="ECO:0000313" key="4">
    <source>
        <dbReference type="EMBL" id="CAL5140403.1"/>
    </source>
</evidence>
<feature type="compositionally biased region" description="Polar residues" evidence="2">
    <location>
        <begin position="1082"/>
        <end position="1093"/>
    </location>
</feature>
<feature type="compositionally biased region" description="Low complexity" evidence="2">
    <location>
        <begin position="1058"/>
        <end position="1068"/>
    </location>
</feature>
<feature type="region of interest" description="Disordered" evidence="2">
    <location>
        <begin position="375"/>
        <end position="444"/>
    </location>
</feature>
<feature type="compositionally biased region" description="Low complexity" evidence="2">
    <location>
        <begin position="433"/>
        <end position="444"/>
    </location>
</feature>
<feature type="compositionally biased region" description="Polar residues" evidence="2">
    <location>
        <begin position="908"/>
        <end position="921"/>
    </location>
</feature>
<evidence type="ECO:0000259" key="3">
    <source>
        <dbReference type="PROSITE" id="PS51338"/>
    </source>
</evidence>
<feature type="region of interest" description="Disordered" evidence="2">
    <location>
        <begin position="1058"/>
        <end position="1105"/>
    </location>
</feature>
<feature type="region of interest" description="Disordered" evidence="2">
    <location>
        <begin position="908"/>
        <end position="929"/>
    </location>
</feature>
<evidence type="ECO:0000313" key="5">
    <source>
        <dbReference type="Proteomes" id="UP001497525"/>
    </source>
</evidence>
<feature type="domain" description="IMD" evidence="3">
    <location>
        <begin position="1"/>
        <end position="137"/>
    </location>
</feature>
<comment type="caution">
    <text evidence="4">The sequence shown here is derived from an EMBL/GenBank/DDBJ whole genome shotgun (WGS) entry which is preliminary data.</text>
</comment>
<feature type="region of interest" description="Disordered" evidence="2">
    <location>
        <begin position="971"/>
        <end position="991"/>
    </location>
</feature>
<keyword evidence="1" id="KW-0175">Coiled coil</keyword>
<dbReference type="GO" id="GO:0007009">
    <property type="term" value="P:plasma membrane organization"/>
    <property type="evidence" value="ECO:0007669"/>
    <property type="project" value="InterPro"/>
</dbReference>
<dbReference type="EMBL" id="CAXLJL010000711">
    <property type="protein sequence ID" value="CAL5140403.1"/>
    <property type="molecule type" value="Genomic_DNA"/>
</dbReference>
<dbReference type="PROSITE" id="PS51338">
    <property type="entry name" value="IMD"/>
    <property type="match status" value="1"/>
</dbReference>
<feature type="region of interest" description="Disordered" evidence="2">
    <location>
        <begin position="646"/>
        <end position="675"/>
    </location>
</feature>
<feature type="region of interest" description="Disordered" evidence="2">
    <location>
        <begin position="496"/>
        <end position="525"/>
    </location>
</feature>
<dbReference type="Proteomes" id="UP001497525">
    <property type="component" value="Unassembled WGS sequence"/>
</dbReference>
<dbReference type="Gene3D" id="1.20.1270.60">
    <property type="entry name" value="Arfaptin homology (AH) domain/BAR domain"/>
    <property type="match status" value="1"/>
</dbReference>
<dbReference type="InterPro" id="IPR027267">
    <property type="entry name" value="AH/BAR_dom_sf"/>
</dbReference>